<evidence type="ECO:0000313" key="3">
    <source>
        <dbReference type="Proteomes" id="UP001156664"/>
    </source>
</evidence>
<dbReference type="InterPro" id="IPR014756">
    <property type="entry name" value="Ig_E-set"/>
</dbReference>
<dbReference type="NCBIfam" id="TIGR04490">
    <property type="entry name" value="SoxZ_true"/>
    <property type="match status" value="1"/>
</dbReference>
<feature type="domain" description="Sulphur oxidation protein SoxZ" evidence="1">
    <location>
        <begin position="7"/>
        <end position="100"/>
    </location>
</feature>
<dbReference type="SUPFAM" id="SSF81296">
    <property type="entry name" value="E set domains"/>
    <property type="match status" value="1"/>
</dbReference>
<evidence type="ECO:0000259" key="1">
    <source>
        <dbReference type="Pfam" id="PF08770"/>
    </source>
</evidence>
<sequence length="103" mass="11500">MSDPMRIRARVRGDKVDVKALIAHQMETGYRKNPDGSVIPAWYINEVKVMCNDKVVLHSFWGPSVAKNPFLSMSFSGGKAGDTISIYWKDNHGDSRTDSVQVS</sequence>
<dbReference type="Pfam" id="PF08770">
    <property type="entry name" value="SoxZ"/>
    <property type="match status" value="1"/>
</dbReference>
<dbReference type="Proteomes" id="UP001156664">
    <property type="component" value="Unassembled WGS sequence"/>
</dbReference>
<accession>A0ABQ5YPE3</accession>
<dbReference type="Gene3D" id="2.60.40.10">
    <property type="entry name" value="Immunoglobulins"/>
    <property type="match status" value="1"/>
</dbReference>
<organism evidence="2 3">
    <name type="scientific">Limnobacter litoralis</name>
    <dbReference type="NCBI Taxonomy" id="481366"/>
    <lineage>
        <taxon>Bacteria</taxon>
        <taxon>Pseudomonadati</taxon>
        <taxon>Pseudomonadota</taxon>
        <taxon>Betaproteobacteria</taxon>
        <taxon>Burkholderiales</taxon>
        <taxon>Burkholderiaceae</taxon>
        <taxon>Limnobacter</taxon>
    </lineage>
</organism>
<dbReference type="EMBL" id="BSOJ01000015">
    <property type="protein sequence ID" value="GLR26463.1"/>
    <property type="molecule type" value="Genomic_DNA"/>
</dbReference>
<gene>
    <name evidence="2" type="ORF">GCM10007875_15530</name>
</gene>
<evidence type="ECO:0000313" key="2">
    <source>
        <dbReference type="EMBL" id="GLR26463.1"/>
    </source>
</evidence>
<proteinExistence type="predicted"/>
<dbReference type="InterPro" id="IPR014880">
    <property type="entry name" value="SoxZ_dom"/>
</dbReference>
<protein>
    <recommendedName>
        <fullName evidence="1">Sulphur oxidation protein SoxZ domain-containing protein</fullName>
    </recommendedName>
</protein>
<reference evidence="3" key="1">
    <citation type="journal article" date="2019" name="Int. J. Syst. Evol. Microbiol.">
        <title>The Global Catalogue of Microorganisms (GCM) 10K type strain sequencing project: providing services to taxonomists for standard genome sequencing and annotation.</title>
        <authorList>
            <consortium name="The Broad Institute Genomics Platform"/>
            <consortium name="The Broad Institute Genome Sequencing Center for Infectious Disease"/>
            <person name="Wu L."/>
            <person name="Ma J."/>
        </authorList>
    </citation>
    <scope>NUCLEOTIDE SEQUENCE [LARGE SCALE GENOMIC DNA]</scope>
    <source>
        <strain evidence="3">NBRC 105857</strain>
    </source>
</reference>
<dbReference type="InterPro" id="IPR013783">
    <property type="entry name" value="Ig-like_fold"/>
</dbReference>
<keyword evidence="3" id="KW-1185">Reference proteome</keyword>
<dbReference type="RefSeq" id="WP_284281056.1">
    <property type="nucleotide sequence ID" value="NZ_BSOJ01000015.1"/>
</dbReference>
<dbReference type="InterPro" id="IPR030995">
    <property type="entry name" value="SoxZ"/>
</dbReference>
<comment type="caution">
    <text evidence="2">The sequence shown here is derived from an EMBL/GenBank/DDBJ whole genome shotgun (WGS) entry which is preliminary data.</text>
</comment>
<name>A0ABQ5YPE3_9BURK</name>